<name>A0A9W7SQA0_9PEZI</name>
<dbReference type="AlphaFoldDB" id="A0A9W7SQA0"/>
<dbReference type="EMBL" id="RIBY02001978">
    <property type="protein sequence ID" value="KAH9826545.1"/>
    <property type="molecule type" value="Genomic_DNA"/>
</dbReference>
<evidence type="ECO:0000256" key="1">
    <source>
        <dbReference type="SAM" id="MobiDB-lite"/>
    </source>
</evidence>
<organism evidence="2 3">
    <name type="scientific">Teratosphaeria destructans</name>
    <dbReference type="NCBI Taxonomy" id="418781"/>
    <lineage>
        <taxon>Eukaryota</taxon>
        <taxon>Fungi</taxon>
        <taxon>Dikarya</taxon>
        <taxon>Ascomycota</taxon>
        <taxon>Pezizomycotina</taxon>
        <taxon>Dothideomycetes</taxon>
        <taxon>Dothideomycetidae</taxon>
        <taxon>Mycosphaerellales</taxon>
        <taxon>Teratosphaeriaceae</taxon>
        <taxon>Teratosphaeria</taxon>
    </lineage>
</organism>
<feature type="region of interest" description="Disordered" evidence="1">
    <location>
        <begin position="28"/>
        <end position="53"/>
    </location>
</feature>
<keyword evidence="3" id="KW-1185">Reference proteome</keyword>
<dbReference type="Proteomes" id="UP001138500">
    <property type="component" value="Unassembled WGS sequence"/>
</dbReference>
<feature type="compositionally biased region" description="Low complexity" evidence="1">
    <location>
        <begin position="37"/>
        <end position="46"/>
    </location>
</feature>
<reference evidence="2 3" key="2">
    <citation type="journal article" date="2021" name="Curr. Genet.">
        <title>Genetic response to nitrogen starvation in the aggressive Eucalyptus foliar pathogen Teratosphaeria destructans.</title>
        <authorList>
            <person name="Havenga M."/>
            <person name="Wingfield B.D."/>
            <person name="Wingfield M.J."/>
            <person name="Dreyer L.L."/>
            <person name="Roets F."/>
            <person name="Aylward J."/>
        </authorList>
    </citation>
    <scope>NUCLEOTIDE SEQUENCE [LARGE SCALE GENOMIC DNA]</scope>
    <source>
        <strain evidence="2">CMW44962</strain>
    </source>
</reference>
<protein>
    <submittedName>
        <fullName evidence="2">Uncharacterized protein</fullName>
    </submittedName>
</protein>
<sequence length="104" mass="11375">MARKVTQPPNSHIMHHILTMVEDFGPAAFSTTGTRMSSPSKSSTSKQAAPELSRLRRHFGDTIADYASKVNEEGLPEVEASELVQEAPPPLVVRRTKPVPPVEN</sequence>
<gene>
    <name evidence="2" type="ORF">Tdes44962_MAKER00509</name>
</gene>
<evidence type="ECO:0000313" key="3">
    <source>
        <dbReference type="Proteomes" id="UP001138500"/>
    </source>
</evidence>
<proteinExistence type="predicted"/>
<comment type="caution">
    <text evidence="2">The sequence shown here is derived from an EMBL/GenBank/DDBJ whole genome shotgun (WGS) entry which is preliminary data.</text>
</comment>
<reference evidence="2 3" key="1">
    <citation type="journal article" date="2018" name="IMA Fungus">
        <title>IMA Genome-F 10: Nine draft genome sequences of Claviceps purpurea s.lat., including C. arundinis, C. humidiphila, and C. cf. spartinae, pseudomolecules for the pitch canker pathogen Fusarium circinatum, draft genome of Davidsoniella eucalypti, Grosmannia galeiformis, Quambalaria eucalypti, and Teratosphaeria destructans.</title>
        <authorList>
            <person name="Wingfield B.D."/>
            <person name="Liu M."/>
            <person name="Nguyen H.D."/>
            <person name="Lane F.A."/>
            <person name="Morgan S.W."/>
            <person name="De Vos L."/>
            <person name="Wilken P.M."/>
            <person name="Duong T.A."/>
            <person name="Aylward J."/>
            <person name="Coetzee M.P."/>
            <person name="Dadej K."/>
            <person name="De Beer Z.W."/>
            <person name="Findlay W."/>
            <person name="Havenga M."/>
            <person name="Kolarik M."/>
            <person name="Menzies J.G."/>
            <person name="Naidoo K."/>
            <person name="Pochopski O."/>
            <person name="Shoukouhi P."/>
            <person name="Santana Q.C."/>
            <person name="Seifert K.A."/>
            <person name="Soal N."/>
            <person name="Steenkamp E.T."/>
            <person name="Tatham C.T."/>
            <person name="van der Nest M.A."/>
            <person name="Wingfield M.J."/>
        </authorList>
    </citation>
    <scope>NUCLEOTIDE SEQUENCE [LARGE SCALE GENOMIC DNA]</scope>
    <source>
        <strain evidence="2">CMW44962</strain>
    </source>
</reference>
<accession>A0A9W7SQA0</accession>
<evidence type="ECO:0000313" key="2">
    <source>
        <dbReference type="EMBL" id="KAH9826545.1"/>
    </source>
</evidence>